<keyword evidence="4" id="KW-1003">Cell membrane</keyword>
<gene>
    <name evidence="9" type="ORF">SLNSH_11255</name>
</gene>
<dbReference type="GO" id="GO:0055085">
    <property type="term" value="P:transmembrane transport"/>
    <property type="evidence" value="ECO:0007669"/>
    <property type="project" value="InterPro"/>
</dbReference>
<evidence type="ECO:0000256" key="7">
    <source>
        <dbReference type="ARBA" id="ARBA00023136"/>
    </source>
</evidence>
<feature type="transmembrane region" description="Helical" evidence="8">
    <location>
        <begin position="182"/>
        <end position="204"/>
    </location>
</feature>
<dbReference type="EMBL" id="PVZS01000010">
    <property type="protein sequence ID" value="PSC05015.1"/>
    <property type="molecule type" value="Genomic_DNA"/>
</dbReference>
<dbReference type="GO" id="GO:0005886">
    <property type="term" value="C:plasma membrane"/>
    <property type="evidence" value="ECO:0007669"/>
    <property type="project" value="UniProtKB-SubCell"/>
</dbReference>
<keyword evidence="6 8" id="KW-1133">Transmembrane helix</keyword>
<feature type="transmembrane region" description="Helical" evidence="8">
    <location>
        <begin position="61"/>
        <end position="86"/>
    </location>
</feature>
<comment type="similarity">
    <text evidence="2">Belongs to the auxin efflux carrier (TC 2.A.69) family.</text>
</comment>
<dbReference type="PANTHER" id="PTHR36838:SF1">
    <property type="entry name" value="SLR1864 PROTEIN"/>
    <property type="match status" value="1"/>
</dbReference>
<evidence type="ECO:0000256" key="1">
    <source>
        <dbReference type="ARBA" id="ARBA00004651"/>
    </source>
</evidence>
<dbReference type="AlphaFoldDB" id="A0A2T1HTN5"/>
<organism evidence="9 10">
    <name type="scientific">Alsobacter soli</name>
    <dbReference type="NCBI Taxonomy" id="2109933"/>
    <lineage>
        <taxon>Bacteria</taxon>
        <taxon>Pseudomonadati</taxon>
        <taxon>Pseudomonadota</taxon>
        <taxon>Alphaproteobacteria</taxon>
        <taxon>Hyphomicrobiales</taxon>
        <taxon>Alsobacteraceae</taxon>
        <taxon>Alsobacter</taxon>
    </lineage>
</organism>
<keyword evidence="10" id="KW-1185">Reference proteome</keyword>
<comment type="subcellular location">
    <subcellularLocation>
        <location evidence="1">Cell membrane</location>
        <topology evidence="1">Multi-pass membrane protein</topology>
    </subcellularLocation>
</comment>
<keyword evidence="7 8" id="KW-0472">Membrane</keyword>
<evidence type="ECO:0000256" key="6">
    <source>
        <dbReference type="ARBA" id="ARBA00022989"/>
    </source>
</evidence>
<feature type="transmembrane region" description="Helical" evidence="8">
    <location>
        <begin position="149"/>
        <end position="170"/>
    </location>
</feature>
<sequence>MAGVILSIILPVLLTVLVGFCWARSGRKLQSPDLTALIGDVATPCLVISTFQKTHVSPADFSAMATAAASCIVLFATAGAIVLKIARLPLRTFLPSIAFPNAGNLGLPVALYAFGDTGLGYAIVFFSISSVANYTFGQAIAAGAANWGGLARLPIMYATAIGVGLSLLSVELPRWLGATLNLLGSLTVPLMLLLLGASISGLGVASARRAAFIASVRIGVGAAVGFGVAAAFGLTGPMRAVLVLQAANPVAVYNYLFALRWNNQPEEVAGVVVVSTLAAVATIPLLLMVLI</sequence>
<proteinExistence type="inferred from homology"/>
<keyword evidence="5 8" id="KW-0812">Transmembrane</keyword>
<feature type="transmembrane region" description="Helical" evidence="8">
    <location>
        <begin position="211"/>
        <end position="232"/>
    </location>
</feature>
<dbReference type="OrthoDB" id="3238001at2"/>
<accession>A0A2T1HTN5</accession>
<evidence type="ECO:0000256" key="2">
    <source>
        <dbReference type="ARBA" id="ARBA00010145"/>
    </source>
</evidence>
<reference evidence="10" key="1">
    <citation type="submission" date="2018-03" db="EMBL/GenBank/DDBJ databases">
        <authorList>
            <person name="Sun L."/>
            <person name="Liu H."/>
            <person name="Chen W."/>
            <person name="Huang K."/>
            <person name="Liu W."/>
            <person name="Gao X."/>
        </authorList>
    </citation>
    <scope>NUCLEOTIDE SEQUENCE [LARGE SCALE GENOMIC DNA]</scope>
    <source>
        <strain evidence="10">SH9</strain>
    </source>
</reference>
<protein>
    <submittedName>
        <fullName evidence="9">AEC family transporter</fullName>
    </submittedName>
</protein>
<evidence type="ECO:0000313" key="9">
    <source>
        <dbReference type="EMBL" id="PSC05015.1"/>
    </source>
</evidence>
<dbReference type="RefSeq" id="WP_106337075.1">
    <property type="nucleotide sequence ID" value="NZ_PVZS01000010.1"/>
</dbReference>
<dbReference type="Gene3D" id="1.20.1530.20">
    <property type="match status" value="1"/>
</dbReference>
<evidence type="ECO:0000256" key="8">
    <source>
        <dbReference type="SAM" id="Phobius"/>
    </source>
</evidence>
<name>A0A2T1HTN5_9HYPH</name>
<dbReference type="Pfam" id="PF03547">
    <property type="entry name" value="Mem_trans"/>
    <property type="match status" value="2"/>
</dbReference>
<keyword evidence="3" id="KW-0813">Transport</keyword>
<evidence type="ECO:0000256" key="4">
    <source>
        <dbReference type="ARBA" id="ARBA00022475"/>
    </source>
</evidence>
<evidence type="ECO:0000256" key="3">
    <source>
        <dbReference type="ARBA" id="ARBA00022448"/>
    </source>
</evidence>
<dbReference type="InterPro" id="IPR004776">
    <property type="entry name" value="Mem_transp_PIN-like"/>
</dbReference>
<comment type="caution">
    <text evidence="9">The sequence shown here is derived from an EMBL/GenBank/DDBJ whole genome shotgun (WGS) entry which is preliminary data.</text>
</comment>
<dbReference type="Proteomes" id="UP000239772">
    <property type="component" value="Unassembled WGS sequence"/>
</dbReference>
<evidence type="ECO:0000313" key="10">
    <source>
        <dbReference type="Proteomes" id="UP000239772"/>
    </source>
</evidence>
<dbReference type="InterPro" id="IPR038770">
    <property type="entry name" value="Na+/solute_symporter_sf"/>
</dbReference>
<feature type="transmembrane region" description="Helical" evidence="8">
    <location>
        <begin position="268"/>
        <end position="290"/>
    </location>
</feature>
<feature type="transmembrane region" description="Helical" evidence="8">
    <location>
        <begin position="93"/>
        <end position="113"/>
    </location>
</feature>
<feature type="transmembrane region" description="Helical" evidence="8">
    <location>
        <begin position="119"/>
        <end position="137"/>
    </location>
</feature>
<evidence type="ECO:0000256" key="5">
    <source>
        <dbReference type="ARBA" id="ARBA00022692"/>
    </source>
</evidence>
<dbReference type="PANTHER" id="PTHR36838">
    <property type="entry name" value="AUXIN EFFLUX CARRIER FAMILY PROTEIN"/>
    <property type="match status" value="1"/>
</dbReference>